<dbReference type="InterPro" id="IPR001851">
    <property type="entry name" value="ABC_transp_permease"/>
</dbReference>
<dbReference type="Gene3D" id="3.40.50.300">
    <property type="entry name" value="P-loop containing nucleotide triphosphate hydrolases"/>
    <property type="match status" value="2"/>
</dbReference>
<proteinExistence type="predicted"/>
<accession>A0A3G2R251</accession>
<evidence type="ECO:0000256" key="7">
    <source>
        <dbReference type="ARBA" id="ARBA00022692"/>
    </source>
</evidence>
<evidence type="ECO:0000256" key="2">
    <source>
        <dbReference type="ARBA" id="ARBA00004533"/>
    </source>
</evidence>
<dbReference type="GO" id="GO:0005524">
    <property type="term" value="F:ATP binding"/>
    <property type="evidence" value="ECO:0007669"/>
    <property type="project" value="UniProtKB-KW"/>
</dbReference>
<dbReference type="RefSeq" id="WP_122013743.1">
    <property type="nucleotide sequence ID" value="NZ_CP033169.1"/>
</dbReference>
<feature type="domain" description="ABC transporter" evidence="15">
    <location>
        <begin position="591"/>
        <end position="846"/>
    </location>
</feature>
<keyword evidence="12 14" id="KW-1133">Transmembrane helix</keyword>
<evidence type="ECO:0000256" key="12">
    <source>
        <dbReference type="ARBA" id="ARBA00022989"/>
    </source>
</evidence>
<dbReference type="GO" id="GO:0005886">
    <property type="term" value="C:plasma membrane"/>
    <property type="evidence" value="ECO:0007669"/>
    <property type="project" value="UniProtKB-SubCell"/>
</dbReference>
<feature type="transmembrane region" description="Helical" evidence="14">
    <location>
        <begin position="222"/>
        <end position="241"/>
    </location>
</feature>
<dbReference type="FunFam" id="3.40.50.300:FF:000126">
    <property type="entry name" value="Galactose/methyl galactoside import ATP-binding protein MglA"/>
    <property type="match status" value="1"/>
</dbReference>
<dbReference type="SMART" id="SM00382">
    <property type="entry name" value="AAA"/>
    <property type="match status" value="2"/>
</dbReference>
<dbReference type="PROSITE" id="PS50893">
    <property type="entry name" value="ABC_TRANSPORTER_2"/>
    <property type="match status" value="2"/>
</dbReference>
<dbReference type="CDD" id="cd03215">
    <property type="entry name" value="ABC_Carb_Monos_II"/>
    <property type="match status" value="1"/>
</dbReference>
<evidence type="ECO:0000256" key="14">
    <source>
        <dbReference type="SAM" id="Phobius"/>
    </source>
</evidence>
<feature type="transmembrane region" description="Helical" evidence="14">
    <location>
        <begin position="276"/>
        <end position="293"/>
    </location>
</feature>
<evidence type="ECO:0000256" key="4">
    <source>
        <dbReference type="ARBA" id="ARBA00022448"/>
    </source>
</evidence>
<evidence type="ECO:0000313" key="16">
    <source>
        <dbReference type="EMBL" id="AYO29208.1"/>
    </source>
</evidence>
<dbReference type="Pfam" id="PF02653">
    <property type="entry name" value="BPD_transp_2"/>
    <property type="match status" value="1"/>
</dbReference>
<gene>
    <name evidence="16" type="ORF">D2962_00080</name>
</gene>
<keyword evidence="9" id="KW-0547">Nucleotide-binding</keyword>
<comment type="subcellular location">
    <subcellularLocation>
        <location evidence="2">Cell inner membrane</location>
    </subcellularLocation>
    <subcellularLocation>
        <location evidence="3">Cell membrane</location>
        <topology evidence="3">Multi-pass membrane protein</topology>
    </subcellularLocation>
    <subcellularLocation>
        <location evidence="1">Cell membrane</location>
        <topology evidence="1">Peripheral membrane protein</topology>
    </subcellularLocation>
</comment>
<keyword evidence="17" id="KW-1185">Reference proteome</keyword>
<keyword evidence="5" id="KW-1003">Cell membrane</keyword>
<dbReference type="KEGG" id="bacg:D2962_00080"/>
<keyword evidence="13 14" id="KW-0472">Membrane</keyword>
<keyword evidence="6" id="KW-0762">Sugar transport</keyword>
<dbReference type="GO" id="GO:0016887">
    <property type="term" value="F:ATP hydrolysis activity"/>
    <property type="evidence" value="ECO:0007669"/>
    <property type="project" value="InterPro"/>
</dbReference>
<evidence type="ECO:0000313" key="17">
    <source>
        <dbReference type="Proteomes" id="UP000280960"/>
    </source>
</evidence>
<protein>
    <submittedName>
        <fullName evidence="16">ATP-binding cassette domain-containing protein</fullName>
    </submittedName>
</protein>
<sequence length="848" mass="91684">MSHTSKKTSESKKALSEKNFRYIILLAIIFILVVIFASVKPVFLQFSNLMNMARQVSVLAIVSIGMTYVILTGGIDLSVGSNIAFAGAVAAIAVNSTGSAMIGFVSAMLAGLIIGTINGSMIGYYGISPFMATLATMSLARGLTLTISGAAGIKVKDTVFNFLGQNSLGPIPVVVFAVFVLYAASFILLTRMTFGRKVYAVGGNINAAKASGILAERELMKVYMITGLLCGIGAIITVGRATSAQPWAGLGLEFEVVTAVVLGGTSLLGGKGSLEGTFLGSLLVGVLANGLGLMDVSPYIQYIIKGVMILLAVLIDEASIKIREVKKIEKNSENILPEEYNKKFAFENIKTAKVLKLTNISKEFPGVKALDGVNLTIKRGTVMALMGENGAGKSTLMKILAGVYKKDRGEIKIEGVPVEINSPLDAQKLGIAVIHQEFSLIPELTVAQNIFLGKELYEKNRLLLDKKSMSKKAKELVSRFDMDIDVNLPVKNLTVGQQQMIEIAKALASDAWIIVMDEPTSALSEADKNSLFKLIRELKRQGVAIVYISHRMPEIFEIADEVTVLRDGRYVASEEVNRIDESTLIKYMVGRELKDIFHREKAEPGRVVLEVKNLTKSGVFNNISFKVREGEVLGLSGLMGAGRSEIVRCIFGLDPFDKGEILIDGKALHIQKPLDAIRAGMGLVPEDRRKDGFVPLMSVRENLSLPSLPWINTWGWIDRKTEGEIAAHYISALEIKTPSHDQALSNLSGGNQQKCVLGKWLARNPRIIILDEPTRGVDVGAKAEIHRIIEGLAQKGVAIIMISSELPEILGVSDRIIVLHEGTITGEYDAASASQEKIMQSATGVACT</sequence>
<keyword evidence="8" id="KW-0677">Repeat</keyword>
<dbReference type="FunFam" id="3.40.50.300:FF:000127">
    <property type="entry name" value="Ribose import ATP-binding protein RbsA"/>
    <property type="match status" value="1"/>
</dbReference>
<dbReference type="PANTHER" id="PTHR43790:SF3">
    <property type="entry name" value="D-ALLOSE IMPORT ATP-BINDING PROTEIN ALSA-RELATED"/>
    <property type="match status" value="1"/>
</dbReference>
<feature type="transmembrane region" description="Helical" evidence="14">
    <location>
        <begin position="20"/>
        <end position="44"/>
    </location>
</feature>
<evidence type="ECO:0000256" key="8">
    <source>
        <dbReference type="ARBA" id="ARBA00022737"/>
    </source>
</evidence>
<dbReference type="Proteomes" id="UP000280960">
    <property type="component" value="Chromosome"/>
</dbReference>
<name>A0A3G2R251_9FIRM</name>
<evidence type="ECO:0000256" key="11">
    <source>
        <dbReference type="ARBA" id="ARBA00022967"/>
    </source>
</evidence>
<evidence type="ECO:0000256" key="3">
    <source>
        <dbReference type="ARBA" id="ARBA00004651"/>
    </source>
</evidence>
<dbReference type="Pfam" id="PF00005">
    <property type="entry name" value="ABC_tran"/>
    <property type="match status" value="2"/>
</dbReference>
<feature type="transmembrane region" description="Helical" evidence="14">
    <location>
        <begin position="247"/>
        <end position="269"/>
    </location>
</feature>
<keyword evidence="11" id="KW-1278">Translocase</keyword>
<dbReference type="GO" id="GO:0022857">
    <property type="term" value="F:transmembrane transporter activity"/>
    <property type="evidence" value="ECO:0007669"/>
    <property type="project" value="InterPro"/>
</dbReference>
<evidence type="ECO:0000256" key="10">
    <source>
        <dbReference type="ARBA" id="ARBA00022840"/>
    </source>
</evidence>
<keyword evidence="4" id="KW-0813">Transport</keyword>
<reference evidence="16 17" key="1">
    <citation type="submission" date="2018-10" db="EMBL/GenBank/DDBJ databases">
        <authorList>
            <person name="Zhang X."/>
        </authorList>
    </citation>
    <scope>NUCLEOTIDE SEQUENCE [LARGE SCALE GENOMIC DNA]</scope>
    <source>
        <strain evidence="16 17">SK-G1</strain>
    </source>
</reference>
<evidence type="ECO:0000256" key="1">
    <source>
        <dbReference type="ARBA" id="ARBA00004202"/>
    </source>
</evidence>
<evidence type="ECO:0000256" key="9">
    <source>
        <dbReference type="ARBA" id="ARBA00022741"/>
    </source>
</evidence>
<dbReference type="InterPro" id="IPR003593">
    <property type="entry name" value="AAA+_ATPase"/>
</dbReference>
<organism evidence="16 17">
    <name type="scientific">Biomaibacter acetigenes</name>
    <dbReference type="NCBI Taxonomy" id="2316383"/>
    <lineage>
        <taxon>Bacteria</taxon>
        <taxon>Bacillati</taxon>
        <taxon>Bacillota</taxon>
        <taxon>Clostridia</taxon>
        <taxon>Thermosediminibacterales</taxon>
        <taxon>Tepidanaerobacteraceae</taxon>
        <taxon>Biomaibacter</taxon>
    </lineage>
</organism>
<evidence type="ECO:0000259" key="15">
    <source>
        <dbReference type="PROSITE" id="PS50893"/>
    </source>
</evidence>
<keyword evidence="10 16" id="KW-0067">ATP-binding</keyword>
<dbReference type="InterPro" id="IPR050107">
    <property type="entry name" value="ABC_carbohydrate_import_ATPase"/>
</dbReference>
<dbReference type="AlphaFoldDB" id="A0A3G2R251"/>
<evidence type="ECO:0000256" key="6">
    <source>
        <dbReference type="ARBA" id="ARBA00022597"/>
    </source>
</evidence>
<dbReference type="EMBL" id="CP033169">
    <property type="protein sequence ID" value="AYO29208.1"/>
    <property type="molecule type" value="Genomic_DNA"/>
</dbReference>
<dbReference type="InterPro" id="IPR027417">
    <property type="entry name" value="P-loop_NTPase"/>
</dbReference>
<dbReference type="CDD" id="cd03216">
    <property type="entry name" value="ABC_Carb_Monos_I"/>
    <property type="match status" value="1"/>
</dbReference>
<dbReference type="InterPro" id="IPR003439">
    <property type="entry name" value="ABC_transporter-like_ATP-bd"/>
</dbReference>
<feature type="domain" description="ABC transporter" evidence="15">
    <location>
        <begin position="355"/>
        <end position="592"/>
    </location>
</feature>
<dbReference type="GO" id="GO:0015749">
    <property type="term" value="P:monosaccharide transmembrane transport"/>
    <property type="evidence" value="ECO:0007669"/>
    <property type="project" value="UniProtKB-ARBA"/>
</dbReference>
<feature type="transmembrane region" description="Helical" evidence="14">
    <location>
        <begin position="122"/>
        <end position="147"/>
    </location>
</feature>
<dbReference type="CDD" id="cd06579">
    <property type="entry name" value="TM_PBP1_transp_AraH_like"/>
    <property type="match status" value="1"/>
</dbReference>
<feature type="transmembrane region" description="Helical" evidence="14">
    <location>
        <begin position="83"/>
        <end position="110"/>
    </location>
</feature>
<keyword evidence="7 14" id="KW-0812">Transmembrane</keyword>
<dbReference type="PANTHER" id="PTHR43790">
    <property type="entry name" value="CARBOHYDRATE TRANSPORT ATP-BINDING PROTEIN MG119-RELATED"/>
    <property type="match status" value="1"/>
</dbReference>
<evidence type="ECO:0000256" key="13">
    <source>
        <dbReference type="ARBA" id="ARBA00023136"/>
    </source>
</evidence>
<feature type="transmembrane region" description="Helical" evidence="14">
    <location>
        <begin position="167"/>
        <end position="189"/>
    </location>
</feature>
<feature type="transmembrane region" description="Helical" evidence="14">
    <location>
        <begin position="56"/>
        <end position="77"/>
    </location>
</feature>
<evidence type="ECO:0000256" key="5">
    <source>
        <dbReference type="ARBA" id="ARBA00022475"/>
    </source>
</evidence>
<dbReference type="SUPFAM" id="SSF52540">
    <property type="entry name" value="P-loop containing nucleoside triphosphate hydrolases"/>
    <property type="match status" value="2"/>
</dbReference>